<comment type="subcellular location">
    <subcellularLocation>
        <location evidence="1">Membrane</location>
    </subcellularLocation>
</comment>
<keyword evidence="6 8" id="KW-0472">Membrane</keyword>
<feature type="transmembrane region" description="Helical" evidence="8">
    <location>
        <begin position="27"/>
        <end position="50"/>
    </location>
</feature>
<dbReference type="PROSITE" id="PS51779">
    <property type="entry name" value="POTRA"/>
    <property type="match status" value="1"/>
</dbReference>
<evidence type="ECO:0000313" key="11">
    <source>
        <dbReference type="Proteomes" id="UP001154265"/>
    </source>
</evidence>
<keyword evidence="11" id="KW-1185">Reference proteome</keyword>
<dbReference type="InterPro" id="IPR013685">
    <property type="entry name" value="POTRA_FtsQ_type"/>
</dbReference>
<protein>
    <submittedName>
        <fullName evidence="10">FtsQ-type POTRA domain-containing protein</fullName>
    </submittedName>
</protein>
<reference evidence="10" key="1">
    <citation type="journal article" date="2022" name="Genome Biol. Evol.">
        <title>A New Gene Family Diagnostic for Intracellular Biomineralization of Amorphous Ca Carbonates by Cyanobacteria.</title>
        <authorList>
            <person name="Benzerara K."/>
            <person name="Duprat E."/>
            <person name="Bitard-Feildel T."/>
            <person name="Caumes G."/>
            <person name="Cassier-Chauvat C."/>
            <person name="Chauvat F."/>
            <person name="Dezi M."/>
            <person name="Diop S.I."/>
            <person name="Gaschignard G."/>
            <person name="Gorgen S."/>
            <person name="Gugger M."/>
            <person name="Lopez-Garcia P."/>
            <person name="Millet M."/>
            <person name="Skouri-Panet F."/>
            <person name="Moreira D."/>
            <person name="Callebaut I."/>
        </authorList>
    </citation>
    <scope>NUCLEOTIDE SEQUENCE</scope>
    <source>
        <strain evidence="10">G9</strain>
    </source>
</reference>
<reference evidence="10" key="2">
    <citation type="submission" date="2022-01" db="EMBL/GenBank/DDBJ databases">
        <authorList>
            <person name="Zivanovic Y."/>
            <person name="Moreira D."/>
            <person name="Lopez-Garcia P."/>
        </authorList>
    </citation>
    <scope>NUCLEOTIDE SEQUENCE</scope>
    <source>
        <strain evidence="10">G9</strain>
    </source>
</reference>
<dbReference type="InterPro" id="IPR050487">
    <property type="entry name" value="FtsQ_DivIB"/>
</dbReference>
<keyword evidence="4 8" id="KW-0812">Transmembrane</keyword>
<dbReference type="Proteomes" id="UP001154265">
    <property type="component" value="Unassembled WGS sequence"/>
</dbReference>
<dbReference type="Pfam" id="PF08478">
    <property type="entry name" value="POTRA_1"/>
    <property type="match status" value="1"/>
</dbReference>
<dbReference type="EMBL" id="JAKKUT010000005">
    <property type="protein sequence ID" value="MDG2991881.1"/>
    <property type="molecule type" value="Genomic_DNA"/>
</dbReference>
<name>A0ABT6F1Z9_9SYNE</name>
<evidence type="ECO:0000313" key="10">
    <source>
        <dbReference type="EMBL" id="MDG2991881.1"/>
    </source>
</evidence>
<feature type="domain" description="POTRA" evidence="9">
    <location>
        <begin position="58"/>
        <end position="127"/>
    </location>
</feature>
<evidence type="ECO:0000256" key="4">
    <source>
        <dbReference type="ARBA" id="ARBA00022692"/>
    </source>
</evidence>
<gene>
    <name evidence="10" type="ORF">L3556_13210</name>
</gene>
<dbReference type="PANTHER" id="PTHR37820:SF1">
    <property type="entry name" value="CELL DIVISION PROTEIN FTSQ"/>
    <property type="match status" value="1"/>
</dbReference>
<organism evidence="10 11">
    <name type="scientific">Candidatus Synechococcus calcipolaris G9</name>
    <dbReference type="NCBI Taxonomy" id="1497997"/>
    <lineage>
        <taxon>Bacteria</taxon>
        <taxon>Bacillati</taxon>
        <taxon>Cyanobacteriota</taxon>
        <taxon>Cyanophyceae</taxon>
        <taxon>Synechococcales</taxon>
        <taxon>Synechococcaceae</taxon>
        <taxon>Synechococcus</taxon>
    </lineage>
</organism>
<evidence type="ECO:0000256" key="5">
    <source>
        <dbReference type="ARBA" id="ARBA00022989"/>
    </source>
</evidence>
<dbReference type="InterPro" id="IPR034746">
    <property type="entry name" value="POTRA"/>
</dbReference>
<evidence type="ECO:0000256" key="6">
    <source>
        <dbReference type="ARBA" id="ARBA00023136"/>
    </source>
</evidence>
<keyword evidence="3" id="KW-0132">Cell division</keyword>
<sequence length="325" mass="36119">MNPAQSNPSSIDAIHQRRRELKGKRRLRLLSGIWRTSFLLTLTGGLIWGLTLPDWMLRRPDQVRIRGNQLLRTEAIQAQLPLNYPQSLLRLDPQTLVQSLETALPLQRVTISRQLFPPTLIVEVQERFPVAITTCDRCTLVSPNGLSQGPSSRWYVDGAGMAAAVASYQAEAIADPPPLTVVGYLLPLSPPPETIPRAVALPQERQQQWQQLFSHLGEAEVPITTIDWRKPENLIVQTALGSVHLGAYGTQLQENHQTLPYAIMGDRLREQLRALNSLKELPTFVDTSQLLHIDLVNPAEPLLQMKTATVKPPSPQPSPSPGSNP</sequence>
<dbReference type="RefSeq" id="WP_277867803.1">
    <property type="nucleotide sequence ID" value="NZ_JAKKUT010000005.1"/>
</dbReference>
<proteinExistence type="predicted"/>
<keyword evidence="5 8" id="KW-1133">Transmembrane helix</keyword>
<accession>A0ABT6F1Z9</accession>
<evidence type="ECO:0000259" key="9">
    <source>
        <dbReference type="PROSITE" id="PS51779"/>
    </source>
</evidence>
<keyword evidence="2" id="KW-1003">Cell membrane</keyword>
<dbReference type="PANTHER" id="PTHR37820">
    <property type="entry name" value="CELL DIVISION PROTEIN DIVIB"/>
    <property type="match status" value="1"/>
</dbReference>
<evidence type="ECO:0000256" key="7">
    <source>
        <dbReference type="ARBA" id="ARBA00023306"/>
    </source>
</evidence>
<evidence type="ECO:0000256" key="3">
    <source>
        <dbReference type="ARBA" id="ARBA00022618"/>
    </source>
</evidence>
<evidence type="ECO:0000256" key="2">
    <source>
        <dbReference type="ARBA" id="ARBA00022475"/>
    </source>
</evidence>
<comment type="caution">
    <text evidence="10">The sequence shown here is derived from an EMBL/GenBank/DDBJ whole genome shotgun (WGS) entry which is preliminary data.</text>
</comment>
<keyword evidence="7" id="KW-0131">Cell cycle</keyword>
<evidence type="ECO:0000256" key="8">
    <source>
        <dbReference type="SAM" id="Phobius"/>
    </source>
</evidence>
<evidence type="ECO:0000256" key="1">
    <source>
        <dbReference type="ARBA" id="ARBA00004370"/>
    </source>
</evidence>